<accession>A0A2G8SNV6</accession>
<feature type="compositionally biased region" description="Low complexity" evidence="2">
    <location>
        <begin position="362"/>
        <end position="404"/>
    </location>
</feature>
<dbReference type="OrthoDB" id="2538017at2759"/>
<organism evidence="3 4">
    <name type="scientific">Ganoderma sinense ZZ0214-1</name>
    <dbReference type="NCBI Taxonomy" id="1077348"/>
    <lineage>
        <taxon>Eukaryota</taxon>
        <taxon>Fungi</taxon>
        <taxon>Dikarya</taxon>
        <taxon>Basidiomycota</taxon>
        <taxon>Agaricomycotina</taxon>
        <taxon>Agaricomycetes</taxon>
        <taxon>Polyporales</taxon>
        <taxon>Polyporaceae</taxon>
        <taxon>Ganoderma</taxon>
    </lineage>
</organism>
<comment type="caution">
    <text evidence="3">The sequence shown here is derived from an EMBL/GenBank/DDBJ whole genome shotgun (WGS) entry which is preliminary data.</text>
</comment>
<evidence type="ECO:0000313" key="3">
    <source>
        <dbReference type="EMBL" id="PIL35429.1"/>
    </source>
</evidence>
<feature type="coiled-coil region" evidence="1">
    <location>
        <begin position="19"/>
        <end position="56"/>
    </location>
</feature>
<dbReference type="EMBL" id="AYKW01000003">
    <property type="protein sequence ID" value="PIL35429.1"/>
    <property type="molecule type" value="Genomic_DNA"/>
</dbReference>
<proteinExistence type="predicted"/>
<keyword evidence="1" id="KW-0175">Coiled coil</keyword>
<dbReference type="STRING" id="1077348.A0A2G8SNV6"/>
<evidence type="ECO:0000256" key="1">
    <source>
        <dbReference type="SAM" id="Coils"/>
    </source>
</evidence>
<gene>
    <name evidence="3" type="ORF">GSI_02156</name>
</gene>
<feature type="region of interest" description="Disordered" evidence="2">
    <location>
        <begin position="349"/>
        <end position="412"/>
    </location>
</feature>
<reference evidence="3 4" key="1">
    <citation type="journal article" date="2015" name="Sci. Rep.">
        <title>Chromosome-level genome map provides insights into diverse defense mechanisms in the medicinal fungus Ganoderma sinense.</title>
        <authorList>
            <person name="Zhu Y."/>
            <person name="Xu J."/>
            <person name="Sun C."/>
            <person name="Zhou S."/>
            <person name="Xu H."/>
            <person name="Nelson D.R."/>
            <person name="Qian J."/>
            <person name="Song J."/>
            <person name="Luo H."/>
            <person name="Xiang L."/>
            <person name="Li Y."/>
            <person name="Xu Z."/>
            <person name="Ji A."/>
            <person name="Wang L."/>
            <person name="Lu S."/>
            <person name="Hayward A."/>
            <person name="Sun W."/>
            <person name="Li X."/>
            <person name="Schwartz D.C."/>
            <person name="Wang Y."/>
            <person name="Chen S."/>
        </authorList>
    </citation>
    <scope>NUCLEOTIDE SEQUENCE [LARGE SCALE GENOMIC DNA]</scope>
    <source>
        <strain evidence="3 4">ZZ0214-1</strain>
    </source>
</reference>
<keyword evidence="4" id="KW-1185">Reference proteome</keyword>
<evidence type="ECO:0000313" key="4">
    <source>
        <dbReference type="Proteomes" id="UP000230002"/>
    </source>
</evidence>
<evidence type="ECO:0000256" key="2">
    <source>
        <dbReference type="SAM" id="MobiDB-lite"/>
    </source>
</evidence>
<protein>
    <submittedName>
        <fullName evidence="3">Uncharacterized protein</fullName>
    </submittedName>
</protein>
<sequence>MAYPGQPDVVSGEQYRYALTNFRIAHEKVEEQRVQLQEQEKQVALLRARIALLEGTGQNSHLGVSKLGGNSVDDFSIKNAASGLERQINRWAADVTRAPPAHLNSLREAALADIFDDDPPETGPDTPHATGIQIQSLLRHAVTKTIAEGVVNCLIVTDSPDANIQLTRIHEHIFARDPTVAAVWRRQTFTAAVESCSADMSLFFLSENMGNLTKVLGLDNSDKDKGSAANGVFAVLEAAYEFSRMLHGAPSSSGGSVDAFYRAFVPDVGTTMNPRQIELVKRCHKTERGDVDRVGATVFPGLVKVSRGPPGPNGVSTQTLQTVVRRAQVICECAMLGTGGPATLAGGMAPGAVGMSPPPSAPSSVSPQPHPQQYPQQSPQQYPQQQPQQYPQQGQYYPQQPQQYANPNVGYQ</sequence>
<name>A0A2G8SNV6_9APHY</name>
<dbReference type="AlphaFoldDB" id="A0A2G8SNV6"/>
<dbReference type="Proteomes" id="UP000230002">
    <property type="component" value="Unassembled WGS sequence"/>
</dbReference>